<organism evidence="2 3">
    <name type="scientific">Dyadobacter fermentans (strain ATCC 700827 / DSM 18053 / CIP 107007 / KCTC 52180 / NS114)</name>
    <dbReference type="NCBI Taxonomy" id="471854"/>
    <lineage>
        <taxon>Bacteria</taxon>
        <taxon>Pseudomonadati</taxon>
        <taxon>Bacteroidota</taxon>
        <taxon>Cytophagia</taxon>
        <taxon>Cytophagales</taxon>
        <taxon>Spirosomataceae</taxon>
        <taxon>Dyadobacter</taxon>
    </lineage>
</organism>
<dbReference type="OrthoDB" id="9792152at2"/>
<name>C6VW16_DYAFD</name>
<evidence type="ECO:0000313" key="2">
    <source>
        <dbReference type="EMBL" id="ACT93148.1"/>
    </source>
</evidence>
<reference evidence="2 3" key="1">
    <citation type="journal article" date="2009" name="Stand. Genomic Sci.">
        <title>Complete genome sequence of Dyadobacter fermentans type strain (NS114).</title>
        <authorList>
            <person name="Lang E."/>
            <person name="Lapidus A."/>
            <person name="Chertkov O."/>
            <person name="Brettin T."/>
            <person name="Detter J.C."/>
            <person name="Han C."/>
            <person name="Copeland A."/>
            <person name="Glavina Del Rio T."/>
            <person name="Nolan M."/>
            <person name="Chen F."/>
            <person name="Lucas S."/>
            <person name="Tice H."/>
            <person name="Cheng J.F."/>
            <person name="Land M."/>
            <person name="Hauser L."/>
            <person name="Chang Y.J."/>
            <person name="Jeffries C.D."/>
            <person name="Kopitz M."/>
            <person name="Bruce D."/>
            <person name="Goodwin L."/>
            <person name="Pitluck S."/>
            <person name="Ovchinnikova G."/>
            <person name="Pati A."/>
            <person name="Ivanova N."/>
            <person name="Mavrommatis K."/>
            <person name="Chen A."/>
            <person name="Palaniappan K."/>
            <person name="Chain P."/>
            <person name="Bristow J."/>
            <person name="Eisen J.A."/>
            <person name="Markowitz V."/>
            <person name="Hugenholtz P."/>
            <person name="Goker M."/>
            <person name="Rohde M."/>
            <person name="Kyrpides N.C."/>
            <person name="Klenk H.P."/>
        </authorList>
    </citation>
    <scope>NUCLEOTIDE SEQUENCE [LARGE SCALE GENOMIC DNA]</scope>
    <source>
        <strain evidence="3">ATCC 700827 / DSM 18053 / CIP 107007 / KCTC 52180 / NS114</strain>
    </source>
</reference>
<dbReference type="Pfam" id="PF18962">
    <property type="entry name" value="Por_Secre_tail"/>
    <property type="match status" value="1"/>
</dbReference>
<sequence>MLRSVLTADQNPIMAFPNPTNSFTRIELVTPPVDGKVWLVNTAGQKLLEFSVKDRTVDIDLGRVASGTYLLTTSDGRAVKVVKQ</sequence>
<dbReference type="AlphaFoldDB" id="C6VW16"/>
<dbReference type="InterPro" id="IPR026444">
    <property type="entry name" value="Secre_tail"/>
</dbReference>
<evidence type="ECO:0000313" key="3">
    <source>
        <dbReference type="Proteomes" id="UP000002011"/>
    </source>
</evidence>
<dbReference type="NCBIfam" id="TIGR04183">
    <property type="entry name" value="Por_Secre_tail"/>
    <property type="match status" value="1"/>
</dbReference>
<keyword evidence="3" id="KW-1185">Reference proteome</keyword>
<gene>
    <name evidence="2" type="ordered locus">Dfer_1918</name>
</gene>
<dbReference type="EMBL" id="CP001619">
    <property type="protein sequence ID" value="ACT93148.1"/>
    <property type="molecule type" value="Genomic_DNA"/>
</dbReference>
<dbReference type="Proteomes" id="UP000002011">
    <property type="component" value="Chromosome"/>
</dbReference>
<dbReference type="STRING" id="471854.Dfer_1918"/>
<feature type="domain" description="Secretion system C-terminal sorting" evidence="1">
    <location>
        <begin position="16"/>
        <end position="81"/>
    </location>
</feature>
<dbReference type="HOGENOM" id="CLU_2522264_0_0_10"/>
<proteinExistence type="predicted"/>
<protein>
    <recommendedName>
        <fullName evidence="1">Secretion system C-terminal sorting domain-containing protein</fullName>
    </recommendedName>
</protein>
<dbReference type="KEGG" id="dfe:Dfer_1918"/>
<evidence type="ECO:0000259" key="1">
    <source>
        <dbReference type="Pfam" id="PF18962"/>
    </source>
</evidence>
<accession>C6VW16</accession>
<dbReference type="RefSeq" id="WP_015811401.1">
    <property type="nucleotide sequence ID" value="NC_013037.1"/>
</dbReference>